<dbReference type="Gene3D" id="1.25.10.10">
    <property type="entry name" value="Leucine-rich Repeat Variant"/>
    <property type="match status" value="1"/>
</dbReference>
<keyword evidence="1" id="KW-0677">Repeat</keyword>
<dbReference type="VEuPathDB" id="MicrosporidiaDB:TUBRATIS_25910"/>
<reference evidence="3 4" key="1">
    <citation type="submission" date="2018-10" db="EMBL/GenBank/DDBJ databases">
        <title>Draft genome sequence of the microsporidian Tubulinosema ratisbonensis.</title>
        <authorList>
            <person name="Polonais V."/>
            <person name="Peyretaillade E."/>
            <person name="Niehus S."/>
            <person name="Wawrzyniak I."/>
            <person name="Franchet A."/>
            <person name="Gaspin C."/>
            <person name="Reichstadt M."/>
            <person name="Belser C."/>
            <person name="Labadie K."/>
            <person name="Delbac F."/>
            <person name="Ferrandon D."/>
        </authorList>
    </citation>
    <scope>NUCLEOTIDE SEQUENCE [LARGE SCALE GENOMIC DNA]</scope>
    <source>
        <strain evidence="3 4">Franzen</strain>
    </source>
</reference>
<dbReference type="InterPro" id="IPR016024">
    <property type="entry name" value="ARM-type_fold"/>
</dbReference>
<dbReference type="Proteomes" id="UP000282876">
    <property type="component" value="Unassembled WGS sequence"/>
</dbReference>
<name>A0A437AII8_9MICR</name>
<accession>A0A437AII8</accession>
<dbReference type="OrthoDB" id="2191363at2759"/>
<dbReference type="PROSITE" id="PS50302">
    <property type="entry name" value="PUM"/>
    <property type="match status" value="1"/>
</dbReference>
<feature type="repeat" description="Pumilio" evidence="2">
    <location>
        <begin position="298"/>
        <end position="333"/>
    </location>
</feature>
<evidence type="ECO:0000256" key="1">
    <source>
        <dbReference type="ARBA" id="ARBA00022737"/>
    </source>
</evidence>
<organism evidence="3 4">
    <name type="scientific">Tubulinosema ratisbonensis</name>
    <dbReference type="NCBI Taxonomy" id="291195"/>
    <lineage>
        <taxon>Eukaryota</taxon>
        <taxon>Fungi</taxon>
        <taxon>Fungi incertae sedis</taxon>
        <taxon>Microsporidia</taxon>
        <taxon>Tubulinosematoidea</taxon>
        <taxon>Tubulinosematidae</taxon>
        <taxon>Tubulinosema</taxon>
    </lineage>
</organism>
<evidence type="ECO:0000256" key="2">
    <source>
        <dbReference type="PROSITE-ProRule" id="PRU00317"/>
    </source>
</evidence>
<gene>
    <name evidence="3" type="ORF">TUBRATIS_25910</name>
</gene>
<dbReference type="AlphaFoldDB" id="A0A437AII8"/>
<evidence type="ECO:0000313" key="3">
    <source>
        <dbReference type="EMBL" id="RVD90970.1"/>
    </source>
</evidence>
<sequence length="427" mass="49628">MKNPGVIEKPTNIIRVIIGTYVYEIEEEETLFETSLLKNANNINVFANNQTENNGKSYDQIISETEQSFVSMSSLENKEVNLEFSEIINTDTELDQCESEVSKNITDAKPYLNVSLFKKIENNLSIQRAKILKNVLYLYFATVTDALIFYSENKCNHSMSFENKYAFDREKSELKYYEEMVNVEVNRDICPKKMIIKQKKIKVLENINNGNMSLESNSNYMKNEVFNEFNDRIVLFGTIFKKISNQELESIEESFKQGDFDCILKNAKELCVGVQSNIFMQDVLKSINQDQLKFLIDELEYDIGPISATKYGAYVIQTILNLVATPNLQKLVVHYFEKYASLLISHPLGNYSIQTLKKYDRNFFISLILDNFEPIIQTNIGLKVFKKSIDLFENTKDKLEYAVDQCEEPLRTNLRKIIYKEDQYDSD</sequence>
<keyword evidence="4" id="KW-1185">Reference proteome</keyword>
<dbReference type="InterPro" id="IPR001313">
    <property type="entry name" value="Pumilio_RNA-bd_rpt"/>
</dbReference>
<protein>
    <submittedName>
        <fullName evidence="3">Uncharacterized protein</fullName>
    </submittedName>
</protein>
<dbReference type="GO" id="GO:0003723">
    <property type="term" value="F:RNA binding"/>
    <property type="evidence" value="ECO:0007669"/>
    <property type="project" value="InterPro"/>
</dbReference>
<dbReference type="EMBL" id="RCSS01000704">
    <property type="protein sequence ID" value="RVD90970.1"/>
    <property type="molecule type" value="Genomic_DNA"/>
</dbReference>
<proteinExistence type="predicted"/>
<evidence type="ECO:0000313" key="4">
    <source>
        <dbReference type="Proteomes" id="UP000282876"/>
    </source>
</evidence>
<dbReference type="SUPFAM" id="SSF48371">
    <property type="entry name" value="ARM repeat"/>
    <property type="match status" value="1"/>
</dbReference>
<comment type="caution">
    <text evidence="3">The sequence shown here is derived from an EMBL/GenBank/DDBJ whole genome shotgun (WGS) entry which is preliminary data.</text>
</comment>
<dbReference type="InterPro" id="IPR011989">
    <property type="entry name" value="ARM-like"/>
</dbReference>